<dbReference type="InterPro" id="IPR011854">
    <property type="entry name" value="HypE"/>
</dbReference>
<dbReference type="NCBIfam" id="TIGR02124">
    <property type="entry name" value="hypE"/>
    <property type="match status" value="1"/>
</dbReference>
<dbReference type="AlphaFoldDB" id="A0A2T9X863"/>
<dbReference type="InterPro" id="IPR036676">
    <property type="entry name" value="PurM-like_C_sf"/>
</dbReference>
<dbReference type="Pfam" id="PF00586">
    <property type="entry name" value="AIRS"/>
    <property type="match status" value="1"/>
</dbReference>
<dbReference type="Proteomes" id="UP000245638">
    <property type="component" value="Unassembled WGS sequence"/>
</dbReference>
<dbReference type="Pfam" id="PF02769">
    <property type="entry name" value="AIRS_C"/>
    <property type="match status" value="1"/>
</dbReference>
<dbReference type="PANTHER" id="PTHR30303:SF0">
    <property type="entry name" value="CARBAMOYL DEHYDRATASE HYPE"/>
    <property type="match status" value="1"/>
</dbReference>
<dbReference type="PIRSF" id="PIRSF005644">
    <property type="entry name" value="Hdrgns_mtr_HypE"/>
    <property type="match status" value="1"/>
</dbReference>
<dbReference type="CDD" id="cd02197">
    <property type="entry name" value="HypE"/>
    <property type="match status" value="1"/>
</dbReference>
<dbReference type="Gene3D" id="3.90.650.10">
    <property type="entry name" value="PurM-like C-terminal domain"/>
    <property type="match status" value="1"/>
</dbReference>
<dbReference type="InterPro" id="IPR010918">
    <property type="entry name" value="PurM-like_C_dom"/>
</dbReference>
<evidence type="ECO:0000259" key="3">
    <source>
        <dbReference type="Pfam" id="PF02769"/>
    </source>
</evidence>
<evidence type="ECO:0000313" key="4">
    <source>
        <dbReference type="EMBL" id="PVU76297.1"/>
    </source>
</evidence>
<evidence type="ECO:0000256" key="1">
    <source>
        <dbReference type="ARBA" id="ARBA00006243"/>
    </source>
</evidence>
<dbReference type="GO" id="GO:0051604">
    <property type="term" value="P:protein maturation"/>
    <property type="evidence" value="ECO:0007669"/>
    <property type="project" value="TreeGrafter"/>
</dbReference>
<reference evidence="4 5" key="1">
    <citation type="journal article" date="2015" name="Appl. Environ. Microbiol.">
        <title>Nanoarchaeota, Their Sulfolobales Host, and Nanoarchaeota Virus Distribution across Yellowstone National Park Hot Springs.</title>
        <authorList>
            <person name="Munson-McGee J.H."/>
            <person name="Field E.K."/>
            <person name="Bateson M."/>
            <person name="Rooney C."/>
            <person name="Stepanauskas R."/>
            <person name="Young M.J."/>
        </authorList>
    </citation>
    <scope>NUCLEOTIDE SEQUENCE [LARGE SCALE GENOMIC DNA]</scope>
    <source>
        <strain evidence="4">SCGC AC-742_N10</strain>
    </source>
</reference>
<evidence type="ECO:0000313" key="5">
    <source>
        <dbReference type="Proteomes" id="UP000245638"/>
    </source>
</evidence>
<dbReference type="SUPFAM" id="SSF56042">
    <property type="entry name" value="PurM C-terminal domain-like"/>
    <property type="match status" value="1"/>
</dbReference>
<dbReference type="Gene3D" id="3.30.1330.10">
    <property type="entry name" value="PurM-like, N-terminal domain"/>
    <property type="match status" value="1"/>
</dbReference>
<gene>
    <name evidence="4" type="primary">hypE</name>
    <name evidence="4" type="ORF">DDW13_03600</name>
</gene>
<proteinExistence type="inferred from homology"/>
<feature type="domain" description="PurM-like N-terminal" evidence="2">
    <location>
        <begin position="46"/>
        <end position="156"/>
    </location>
</feature>
<comment type="caution">
    <text evidence="4">The sequence shown here is derived from an EMBL/GenBank/DDBJ whole genome shotgun (WGS) entry which is preliminary data.</text>
</comment>
<dbReference type="EMBL" id="QEFD01000111">
    <property type="protein sequence ID" value="PVU76297.1"/>
    <property type="molecule type" value="Genomic_DNA"/>
</dbReference>
<protein>
    <submittedName>
        <fullName evidence="4">Hydrogenase expression/formation protein HypE</fullName>
    </submittedName>
</protein>
<dbReference type="InterPro" id="IPR036921">
    <property type="entry name" value="PurM-like_N_sf"/>
</dbReference>
<dbReference type="PANTHER" id="PTHR30303">
    <property type="entry name" value="HYDROGENASE ISOENZYMES FORMATION PROTEIN HYPE"/>
    <property type="match status" value="1"/>
</dbReference>
<feature type="domain" description="PurM-like C-terminal" evidence="3">
    <location>
        <begin position="167"/>
        <end position="315"/>
    </location>
</feature>
<name>A0A2T9X863_9CREN</name>
<dbReference type="SUPFAM" id="SSF55326">
    <property type="entry name" value="PurM N-terminal domain-like"/>
    <property type="match status" value="1"/>
</dbReference>
<sequence length="339" mass="36053">MSYNKIQISHGNGGKETQQLLQRLFFSRLPLELKRVKGGVGIDYPDDGAVLQNNLVVATDSHTVNPYFFPGGDIGYLAVSGTLNDVIMMGAKPIAMLDSIVVSEGFPIDDLEKITGSMIELLKKYNIPLVGGDFKVIEETAMKNSIIINTVGLGVVETGSPIVDAIKPGDKIIVTGPVGVHGAVIAAMQYNISTNLKSDVRPLFELLEVFSKFKGYIHAARDPTRGGLAATLNEWAQLTGNVIVIEEAKVPVLEDVKAITEVTGLDPLNLASEGVGVLAVDSNVEDDVLETLKSLGFEPASIGYVVEPKSEKGIVVAKTAVGGAKILEMPTGDIVPRIC</sequence>
<accession>A0A2T9X863</accession>
<evidence type="ECO:0000259" key="2">
    <source>
        <dbReference type="Pfam" id="PF00586"/>
    </source>
</evidence>
<comment type="similarity">
    <text evidence="1">Belongs to the HypE family.</text>
</comment>
<organism evidence="4 5">
    <name type="scientific">Acidianus hospitalis</name>
    <dbReference type="NCBI Taxonomy" id="563177"/>
    <lineage>
        <taxon>Archaea</taxon>
        <taxon>Thermoproteota</taxon>
        <taxon>Thermoprotei</taxon>
        <taxon>Sulfolobales</taxon>
        <taxon>Sulfolobaceae</taxon>
        <taxon>Acidianus</taxon>
    </lineage>
</organism>
<dbReference type="InterPro" id="IPR016188">
    <property type="entry name" value="PurM-like_N"/>
</dbReference>